<dbReference type="EnsemblMetazoa" id="CapteT214696">
    <property type="protein sequence ID" value="CapteP214696"/>
    <property type="gene ID" value="CapteG214696"/>
</dbReference>
<dbReference type="EMBL" id="KB297644">
    <property type="protein sequence ID" value="ELU10247.1"/>
    <property type="molecule type" value="Genomic_DNA"/>
</dbReference>
<gene>
    <name evidence="1" type="ORF">CAPTEDRAFT_214696</name>
</gene>
<keyword evidence="3" id="KW-1185">Reference proteome</keyword>
<name>R7UVH6_CAPTE</name>
<evidence type="ECO:0000313" key="2">
    <source>
        <dbReference type="EnsemblMetazoa" id="CapteP214696"/>
    </source>
</evidence>
<dbReference type="EMBL" id="AMQN01020752">
    <property type="status" value="NOT_ANNOTATED_CDS"/>
    <property type="molecule type" value="Genomic_DNA"/>
</dbReference>
<proteinExistence type="predicted"/>
<protein>
    <submittedName>
        <fullName evidence="1 2">Uncharacterized protein</fullName>
    </submittedName>
</protein>
<reference evidence="3" key="1">
    <citation type="submission" date="2012-12" db="EMBL/GenBank/DDBJ databases">
        <authorList>
            <person name="Hellsten U."/>
            <person name="Grimwood J."/>
            <person name="Chapman J.A."/>
            <person name="Shapiro H."/>
            <person name="Aerts A."/>
            <person name="Otillar R.P."/>
            <person name="Terry A.Y."/>
            <person name="Boore J.L."/>
            <person name="Simakov O."/>
            <person name="Marletaz F."/>
            <person name="Cho S.-J."/>
            <person name="Edsinger-Gonzales E."/>
            <person name="Havlak P."/>
            <person name="Kuo D.-H."/>
            <person name="Larsson T."/>
            <person name="Lv J."/>
            <person name="Arendt D."/>
            <person name="Savage R."/>
            <person name="Osoegawa K."/>
            <person name="de Jong P."/>
            <person name="Lindberg D.R."/>
            <person name="Seaver E.C."/>
            <person name="Weisblat D.A."/>
            <person name="Putnam N.H."/>
            <person name="Grigoriev I.V."/>
            <person name="Rokhsar D.S."/>
        </authorList>
    </citation>
    <scope>NUCLEOTIDE SEQUENCE</scope>
    <source>
        <strain evidence="3">I ESC-2004</strain>
    </source>
</reference>
<sequence length="106" mass="11576">MANAITWKRKLEKHITSECDGIAEKQRKSRKCTPQAKNAVSSFAKLKRKHSSADARKCGKVPSNAVIATTEIGFSLYRAGSAKGRTFPSKIICMTEVSSAMMKVAL</sequence>
<dbReference type="HOGENOM" id="CLU_2225678_0_0_1"/>
<evidence type="ECO:0000313" key="1">
    <source>
        <dbReference type="EMBL" id="ELU10247.1"/>
    </source>
</evidence>
<reference evidence="1 3" key="2">
    <citation type="journal article" date="2013" name="Nature">
        <title>Insights into bilaterian evolution from three spiralian genomes.</title>
        <authorList>
            <person name="Simakov O."/>
            <person name="Marletaz F."/>
            <person name="Cho S.J."/>
            <person name="Edsinger-Gonzales E."/>
            <person name="Havlak P."/>
            <person name="Hellsten U."/>
            <person name="Kuo D.H."/>
            <person name="Larsson T."/>
            <person name="Lv J."/>
            <person name="Arendt D."/>
            <person name="Savage R."/>
            <person name="Osoegawa K."/>
            <person name="de Jong P."/>
            <person name="Grimwood J."/>
            <person name="Chapman J.A."/>
            <person name="Shapiro H."/>
            <person name="Aerts A."/>
            <person name="Otillar R.P."/>
            <person name="Terry A.Y."/>
            <person name="Boore J.L."/>
            <person name="Grigoriev I.V."/>
            <person name="Lindberg D.R."/>
            <person name="Seaver E.C."/>
            <person name="Weisblat D.A."/>
            <person name="Putnam N.H."/>
            <person name="Rokhsar D.S."/>
        </authorList>
    </citation>
    <scope>NUCLEOTIDE SEQUENCE</scope>
    <source>
        <strain evidence="1 3">I ESC-2004</strain>
    </source>
</reference>
<reference evidence="2" key="3">
    <citation type="submission" date="2015-06" db="UniProtKB">
        <authorList>
            <consortium name="EnsemblMetazoa"/>
        </authorList>
    </citation>
    <scope>IDENTIFICATION</scope>
</reference>
<dbReference type="AlphaFoldDB" id="R7UVH6"/>
<evidence type="ECO:0000313" key="3">
    <source>
        <dbReference type="Proteomes" id="UP000014760"/>
    </source>
</evidence>
<organism evidence="1">
    <name type="scientific">Capitella teleta</name>
    <name type="common">Polychaete worm</name>
    <dbReference type="NCBI Taxonomy" id="283909"/>
    <lineage>
        <taxon>Eukaryota</taxon>
        <taxon>Metazoa</taxon>
        <taxon>Spiralia</taxon>
        <taxon>Lophotrochozoa</taxon>
        <taxon>Annelida</taxon>
        <taxon>Polychaeta</taxon>
        <taxon>Sedentaria</taxon>
        <taxon>Scolecida</taxon>
        <taxon>Capitellidae</taxon>
        <taxon>Capitella</taxon>
    </lineage>
</organism>
<accession>R7UVH6</accession>
<dbReference type="Proteomes" id="UP000014760">
    <property type="component" value="Unassembled WGS sequence"/>
</dbReference>